<evidence type="ECO:0000313" key="1">
    <source>
        <dbReference type="EMBL" id="BBM60194.1"/>
    </source>
</evidence>
<sequence>MKNGIKFLFIFFIFLVSFNIFANGSVLKGESISFVKKIPFEKLPENIEEDMKNGTMEYLKNQQCLISTYRTFYKDSSLSHINIYANCMEVSPEKQVNWDYPQVSGNAEIKTIHVLGSAVAKKLLNDLKNCKSTFFGDKLAYYKPSHQNYKKNEYFYLK</sequence>
<reference evidence="1 2" key="1">
    <citation type="submission" date="2019-07" db="EMBL/GenBank/DDBJ databases">
        <title>Complete Genome Sequence of Leptotrichia hongkongensis Strain JMUB5056.</title>
        <authorList>
            <person name="Watanabe S."/>
            <person name="Cui L."/>
        </authorList>
    </citation>
    <scope>NUCLEOTIDE SEQUENCE [LARGE SCALE GENOMIC DNA]</scope>
    <source>
        <strain evidence="1 2">JMUB5056</strain>
    </source>
</reference>
<dbReference type="OrthoDB" id="81764at2"/>
<accession>A0A510L841</accession>
<dbReference type="Proteomes" id="UP000321561">
    <property type="component" value="Chromosome"/>
</dbReference>
<protein>
    <submittedName>
        <fullName evidence="1">Uncharacterized protein</fullName>
    </submittedName>
</protein>
<dbReference type="RefSeq" id="WP_147006077.1">
    <property type="nucleotide sequence ID" value="NZ_AP019846.1"/>
</dbReference>
<gene>
    <name evidence="1" type="ORF">JMUB5056_1788</name>
</gene>
<dbReference type="AlphaFoldDB" id="A0A510L841"/>
<dbReference type="EMBL" id="AP019846">
    <property type="protein sequence ID" value="BBM60194.1"/>
    <property type="molecule type" value="Genomic_DNA"/>
</dbReference>
<proteinExistence type="predicted"/>
<dbReference type="KEGG" id="lhg:JMUB5056_1788"/>
<name>A0A510L841_9FUSO</name>
<organism evidence="1 2">
    <name type="scientific">Leptotrichia hongkongensis</name>
    <dbReference type="NCBI Taxonomy" id="554406"/>
    <lineage>
        <taxon>Bacteria</taxon>
        <taxon>Fusobacteriati</taxon>
        <taxon>Fusobacteriota</taxon>
        <taxon>Fusobacteriia</taxon>
        <taxon>Fusobacteriales</taxon>
        <taxon>Leptotrichiaceae</taxon>
        <taxon>Leptotrichia</taxon>
    </lineage>
</organism>
<evidence type="ECO:0000313" key="2">
    <source>
        <dbReference type="Proteomes" id="UP000321561"/>
    </source>
</evidence>